<dbReference type="Gene3D" id="3.40.50.300">
    <property type="entry name" value="P-loop containing nucleotide triphosphate hydrolases"/>
    <property type="match status" value="1"/>
</dbReference>
<feature type="compositionally biased region" description="Basic and acidic residues" evidence="1">
    <location>
        <begin position="125"/>
        <end position="135"/>
    </location>
</feature>
<dbReference type="GO" id="GO:0005763">
    <property type="term" value="C:mitochondrial small ribosomal subunit"/>
    <property type="evidence" value="ECO:0007669"/>
    <property type="project" value="TreeGrafter"/>
</dbReference>
<comment type="caution">
    <text evidence="3">The sequence shown here is derived from an EMBL/GenBank/DDBJ whole genome shotgun (WGS) entry which is preliminary data.</text>
</comment>
<dbReference type="Proteomes" id="UP000532311">
    <property type="component" value="Unassembled WGS sequence"/>
</dbReference>
<dbReference type="PANTHER" id="PTHR13490">
    <property type="entry name" value="MITOCHONDRIAL 28S RIBOSOMAL PROTEIN S28"/>
    <property type="match status" value="1"/>
</dbReference>
<dbReference type="PANTHER" id="PTHR13490:SF0">
    <property type="entry name" value="SMALL RIBOSOMAL SUBUNIT PROTEIN MS35"/>
    <property type="match status" value="1"/>
</dbReference>
<evidence type="ECO:0000256" key="1">
    <source>
        <dbReference type="SAM" id="MobiDB-lite"/>
    </source>
</evidence>
<feature type="domain" description="Small ribosomal subunit protein mS35 mitochondrial conserved" evidence="2">
    <location>
        <begin position="196"/>
        <end position="315"/>
    </location>
</feature>
<dbReference type="GO" id="GO:0003735">
    <property type="term" value="F:structural constituent of ribosome"/>
    <property type="evidence" value="ECO:0007669"/>
    <property type="project" value="InterPro"/>
</dbReference>
<dbReference type="InterPro" id="IPR019349">
    <property type="entry name" value="Ribosomal_mS35_mit"/>
</dbReference>
<dbReference type="CDD" id="cd00882">
    <property type="entry name" value="Ras_like_GTPase"/>
    <property type="match status" value="1"/>
</dbReference>
<evidence type="ECO:0000313" key="3">
    <source>
        <dbReference type="EMBL" id="KAF5705652.1"/>
    </source>
</evidence>
<evidence type="ECO:0000313" key="4">
    <source>
        <dbReference type="Proteomes" id="UP000532311"/>
    </source>
</evidence>
<dbReference type="EMBL" id="JAAQPF010000344">
    <property type="protein sequence ID" value="KAF5705652.1"/>
    <property type="molecule type" value="Genomic_DNA"/>
</dbReference>
<reference evidence="3 4" key="1">
    <citation type="submission" date="2020-05" db="EMBL/GenBank/DDBJ databases">
        <title>Identification and distribution of gene clusters putatively required for synthesis of sphingolipid metabolism inhibitors in phylogenetically diverse species of the filamentous fungus Fusarium.</title>
        <authorList>
            <person name="Kim H.-S."/>
            <person name="Busman M."/>
            <person name="Brown D.W."/>
            <person name="Divon H."/>
            <person name="Uhlig S."/>
            <person name="Proctor R.H."/>
        </authorList>
    </citation>
    <scope>NUCLEOTIDE SEQUENCE [LARGE SCALE GENOMIC DNA]</scope>
    <source>
        <strain evidence="3 4">NRRL 26131</strain>
    </source>
</reference>
<protein>
    <submittedName>
        <fullName evidence="3">37S ribosomal mitochondrial</fullName>
    </submittedName>
</protein>
<dbReference type="GO" id="GO:0032543">
    <property type="term" value="P:mitochondrial translation"/>
    <property type="evidence" value="ECO:0007669"/>
    <property type="project" value="InterPro"/>
</dbReference>
<dbReference type="Pfam" id="PF10213">
    <property type="entry name" value="MRP-S28"/>
    <property type="match status" value="1"/>
</dbReference>
<feature type="region of interest" description="Disordered" evidence="1">
    <location>
        <begin position="125"/>
        <end position="148"/>
    </location>
</feature>
<accession>A0A8H5Y4S1</accession>
<sequence>MASVSIAARLCAVACRRAPRIQHIPRPQQLIRPKPHAQRAFTTSTIRWAREEDQRQDDAEEDDFGPIELKKLEAALAEASTPEGLKQLDQLAKENGYNSIDHYLQNELEWHPGWASEDRSVLEDITRDDKGERPNKQSFWFDEEDPETNTEELEEFDEDDITSMAHGKLDEIRDMRQYARLAVWELPLLSTEYAKPFVPPSDNQVLRWRYTSYMGEFHPAEKKVVVQFAPDDLKLTPVQTEKLKKLAGPRYNPETEIIKMSSDSFEHQAQNKRYLSNLVDDLIAAAKDPKDTFEDIPLDTRHHKIQPKPQFPKEWRMSPERREQLDAHRQRLAIEDAKIAESGRLIDGTQAIDEYLIKRAAEDQKKAKIAELVPATPGKSAGGSHGTPGQHYYSWSSGLWEEELHTANLYDPTTETSGDRRLANISGIPTIINLERIPSTFIQSAPESRRIATEADALILLYDGSSIESLEELLRIRLQVLAPHLGEAAPPTAVVAGKADGAEAAGSVWERGLGEGRKLSMLLGAKFGVVSALWGDGVKDVVEELAARVLERKGLEKDMLMGARS</sequence>
<keyword evidence="4" id="KW-1185">Reference proteome</keyword>
<dbReference type="InterPro" id="IPR039848">
    <property type="entry name" value="Ribosomal_mS35_mt"/>
</dbReference>
<dbReference type="SUPFAM" id="SSF52540">
    <property type="entry name" value="P-loop containing nucleoside triphosphate hydrolases"/>
    <property type="match status" value="1"/>
</dbReference>
<gene>
    <name evidence="3" type="ORF">FGLOB1_7836</name>
</gene>
<proteinExistence type="predicted"/>
<organism evidence="3 4">
    <name type="scientific">Fusarium globosum</name>
    <dbReference type="NCBI Taxonomy" id="78864"/>
    <lineage>
        <taxon>Eukaryota</taxon>
        <taxon>Fungi</taxon>
        <taxon>Dikarya</taxon>
        <taxon>Ascomycota</taxon>
        <taxon>Pezizomycotina</taxon>
        <taxon>Sordariomycetes</taxon>
        <taxon>Hypocreomycetidae</taxon>
        <taxon>Hypocreales</taxon>
        <taxon>Nectriaceae</taxon>
        <taxon>Fusarium</taxon>
        <taxon>Fusarium fujikuroi species complex</taxon>
    </lineage>
</organism>
<dbReference type="InterPro" id="IPR027417">
    <property type="entry name" value="P-loop_NTPase"/>
</dbReference>
<name>A0A8H5Y4S1_9HYPO</name>
<evidence type="ECO:0000259" key="2">
    <source>
        <dbReference type="Pfam" id="PF10213"/>
    </source>
</evidence>
<dbReference type="AlphaFoldDB" id="A0A8H5Y4S1"/>